<feature type="chain" id="PRO_5046695306" description="non-specific serine/threonine protein kinase" evidence="13">
    <location>
        <begin position="20"/>
        <end position="318"/>
    </location>
</feature>
<dbReference type="Gene3D" id="3.80.10.10">
    <property type="entry name" value="Ribonuclease Inhibitor"/>
    <property type="match status" value="2"/>
</dbReference>
<gene>
    <name evidence="15" type="ORF">CITCOLO1_LOCUS15614</name>
</gene>
<evidence type="ECO:0000256" key="7">
    <source>
        <dbReference type="ARBA" id="ARBA00022737"/>
    </source>
</evidence>
<evidence type="ECO:0000256" key="9">
    <source>
        <dbReference type="ARBA" id="ARBA00022777"/>
    </source>
</evidence>
<sequence>MSLVQTLLLFAFFYAGIDTTGSFTDPRDSAALESLKNEWQNTPPSWGASNDPCGAPWEGVACINSRVTALRLSTMGLKGKLGGDIGGLTELKSLDLSFNKDLTGSISPALGDLRSLSILILAGCGFSGSIPEQLGNLSNLSFLALNSNNFTGSIPPSLGKLSNLYWLDLADNQLTGSLPVSTSQSSGLDLLLKAKHFHFNKNQLSGSISPKLFSSEMVLIHILFDGNNFSGNIPPTLGLVKTLEVLRLDRNSLTGTVPSNLNNLTNINELNLANNKLTGPLPNLTQMSSLNYLDLSNNSFDSSEAPEWFSNLQSLTTL</sequence>
<protein>
    <recommendedName>
        <fullName evidence="2">non-specific serine/threonine protein kinase</fullName>
        <ecNumber evidence="2">2.7.11.1</ecNumber>
    </recommendedName>
</protein>
<evidence type="ECO:0000256" key="3">
    <source>
        <dbReference type="ARBA" id="ARBA00022527"/>
    </source>
</evidence>
<dbReference type="EC" id="2.7.11.1" evidence="2"/>
<dbReference type="InterPro" id="IPR001611">
    <property type="entry name" value="Leu-rich_rpt"/>
</dbReference>
<name>A0ABP0YSD8_9ROSI</name>
<reference evidence="15 16" key="1">
    <citation type="submission" date="2024-03" db="EMBL/GenBank/DDBJ databases">
        <authorList>
            <person name="Gkanogiannis A."/>
            <person name="Becerra Lopez-Lavalle L."/>
        </authorList>
    </citation>
    <scope>NUCLEOTIDE SEQUENCE [LARGE SCALE GENOMIC DNA]</scope>
</reference>
<accession>A0ABP0YSD8</accession>
<dbReference type="PANTHER" id="PTHR45974:SF242">
    <property type="entry name" value="LEUCINE-RICH REPEAT PROTEIN KINASE FAMILY PROTEIN"/>
    <property type="match status" value="1"/>
</dbReference>
<dbReference type="InterPro" id="IPR013210">
    <property type="entry name" value="LRR_N_plant-typ"/>
</dbReference>
<evidence type="ECO:0000256" key="13">
    <source>
        <dbReference type="SAM" id="SignalP"/>
    </source>
</evidence>
<evidence type="ECO:0000256" key="12">
    <source>
        <dbReference type="ARBA" id="ARBA00023180"/>
    </source>
</evidence>
<evidence type="ECO:0000259" key="14">
    <source>
        <dbReference type="Pfam" id="PF08263"/>
    </source>
</evidence>
<dbReference type="EMBL" id="OZ021739">
    <property type="protein sequence ID" value="CAK9323432.1"/>
    <property type="molecule type" value="Genomic_DNA"/>
</dbReference>
<evidence type="ECO:0000256" key="1">
    <source>
        <dbReference type="ARBA" id="ARBA00004370"/>
    </source>
</evidence>
<feature type="signal peptide" evidence="13">
    <location>
        <begin position="1"/>
        <end position="19"/>
    </location>
</feature>
<evidence type="ECO:0000256" key="2">
    <source>
        <dbReference type="ARBA" id="ARBA00012513"/>
    </source>
</evidence>
<dbReference type="Proteomes" id="UP001642487">
    <property type="component" value="Chromosome 5"/>
</dbReference>
<dbReference type="InterPro" id="IPR032675">
    <property type="entry name" value="LRR_dom_sf"/>
</dbReference>
<dbReference type="Pfam" id="PF08263">
    <property type="entry name" value="LRRNT_2"/>
    <property type="match status" value="1"/>
</dbReference>
<comment type="subcellular location">
    <subcellularLocation>
        <location evidence="1">Membrane</location>
    </subcellularLocation>
</comment>
<evidence type="ECO:0000256" key="11">
    <source>
        <dbReference type="ARBA" id="ARBA00023136"/>
    </source>
</evidence>
<keyword evidence="12" id="KW-0325">Glycoprotein</keyword>
<dbReference type="Pfam" id="PF00560">
    <property type="entry name" value="LRR_1"/>
    <property type="match status" value="7"/>
</dbReference>
<keyword evidence="11" id="KW-0472">Membrane</keyword>
<dbReference type="PANTHER" id="PTHR45974">
    <property type="entry name" value="RECEPTOR-LIKE PROTEIN 55"/>
    <property type="match status" value="1"/>
</dbReference>
<keyword evidence="8" id="KW-0547">Nucleotide-binding</keyword>
<keyword evidence="3" id="KW-0723">Serine/threonine-protein kinase</keyword>
<evidence type="ECO:0000256" key="6">
    <source>
        <dbReference type="ARBA" id="ARBA00022729"/>
    </source>
</evidence>
<feature type="domain" description="Leucine-rich repeat-containing N-terminal plant-type" evidence="14">
    <location>
        <begin position="26"/>
        <end position="62"/>
    </location>
</feature>
<keyword evidence="5" id="KW-0808">Transferase</keyword>
<evidence type="ECO:0000313" key="15">
    <source>
        <dbReference type="EMBL" id="CAK9323432.1"/>
    </source>
</evidence>
<evidence type="ECO:0000313" key="16">
    <source>
        <dbReference type="Proteomes" id="UP001642487"/>
    </source>
</evidence>
<keyword evidence="10" id="KW-0067">ATP-binding</keyword>
<keyword evidence="9" id="KW-0418">Kinase</keyword>
<dbReference type="SUPFAM" id="SSF52058">
    <property type="entry name" value="L domain-like"/>
    <property type="match status" value="1"/>
</dbReference>
<keyword evidence="6 13" id="KW-0732">Signal</keyword>
<evidence type="ECO:0000256" key="5">
    <source>
        <dbReference type="ARBA" id="ARBA00022679"/>
    </source>
</evidence>
<evidence type="ECO:0000256" key="8">
    <source>
        <dbReference type="ARBA" id="ARBA00022741"/>
    </source>
</evidence>
<keyword evidence="16" id="KW-1185">Reference proteome</keyword>
<organism evidence="15 16">
    <name type="scientific">Citrullus colocynthis</name>
    <name type="common">colocynth</name>
    <dbReference type="NCBI Taxonomy" id="252529"/>
    <lineage>
        <taxon>Eukaryota</taxon>
        <taxon>Viridiplantae</taxon>
        <taxon>Streptophyta</taxon>
        <taxon>Embryophyta</taxon>
        <taxon>Tracheophyta</taxon>
        <taxon>Spermatophyta</taxon>
        <taxon>Magnoliopsida</taxon>
        <taxon>eudicotyledons</taxon>
        <taxon>Gunneridae</taxon>
        <taxon>Pentapetalae</taxon>
        <taxon>rosids</taxon>
        <taxon>fabids</taxon>
        <taxon>Cucurbitales</taxon>
        <taxon>Cucurbitaceae</taxon>
        <taxon>Benincaseae</taxon>
        <taxon>Citrullus</taxon>
    </lineage>
</organism>
<keyword evidence="4" id="KW-0433">Leucine-rich repeat</keyword>
<evidence type="ECO:0000256" key="4">
    <source>
        <dbReference type="ARBA" id="ARBA00022614"/>
    </source>
</evidence>
<evidence type="ECO:0000256" key="10">
    <source>
        <dbReference type="ARBA" id="ARBA00022840"/>
    </source>
</evidence>
<proteinExistence type="predicted"/>
<keyword evidence="7" id="KW-0677">Repeat</keyword>